<dbReference type="Gene3D" id="1.25.10.10">
    <property type="entry name" value="Leucine-rich Repeat Variant"/>
    <property type="match status" value="2"/>
</dbReference>
<dbReference type="SUPFAM" id="SSF48371">
    <property type="entry name" value="ARM repeat"/>
    <property type="match status" value="2"/>
</dbReference>
<evidence type="ECO:0000256" key="2">
    <source>
        <dbReference type="ARBA" id="ARBA00015003"/>
    </source>
</evidence>
<dbReference type="GO" id="GO:0007021">
    <property type="term" value="P:tubulin complex assembly"/>
    <property type="evidence" value="ECO:0007669"/>
    <property type="project" value="InterPro"/>
</dbReference>
<dbReference type="Pfam" id="PF12612">
    <property type="entry name" value="TFCD_C"/>
    <property type="match status" value="1"/>
</dbReference>
<feature type="domain" description="Tubulin-folding cofactor D C-terminal" evidence="5">
    <location>
        <begin position="880"/>
        <end position="1059"/>
    </location>
</feature>
<dbReference type="GO" id="GO:0034333">
    <property type="term" value="P:adherens junction assembly"/>
    <property type="evidence" value="ECO:0007669"/>
    <property type="project" value="TreeGrafter"/>
</dbReference>
<proteinExistence type="inferred from homology"/>
<comment type="similarity">
    <text evidence="1">Belongs to the TBCD family.</text>
</comment>
<dbReference type="GO" id="GO:0007023">
    <property type="term" value="P:post-chaperonin tubulin folding pathway"/>
    <property type="evidence" value="ECO:0007669"/>
    <property type="project" value="InterPro"/>
</dbReference>
<dbReference type="Pfam" id="PF25767">
    <property type="entry name" value="ARM_TBCD_2nd"/>
    <property type="match status" value="1"/>
</dbReference>
<dbReference type="GO" id="GO:0005096">
    <property type="term" value="F:GTPase activator activity"/>
    <property type="evidence" value="ECO:0007669"/>
    <property type="project" value="InterPro"/>
</dbReference>
<sequence>MEDISEVDAVGLGCSLEKFVEWKEVFDIIDNIIRGGVGGDGPTIKGASNYEKDYYRFKYIVNQYNEQPHLLDPYLEEIVSKIVDISRNPDVSEDKMHQAFKYFHLITNVRGFKIMLQHLPHAAADMEPVLSLLEKQDVSDNESWETRYSLLLWLSIIVKIPFHLSRLDDTETDPSQTITERLVSMCKVYIMVPDKCRDACAYLCSQFFTRSDVKETKLPGFIAWLTERIVEKDSGWKRFGPLYAVAAILKYGKRLDLLPFAGQILQTVISMQWRKESYRLARLYAVKIIQRVGLTYLKTRVISWRYKRGARILPSITEMVKASPPAKAEEQKDVDEPDTTELEEDQEIPQELDEIIEELMHGLRDEDITVRWSAAKGIGRVMSRMNKQFGDEVIGYVLDLLTPRENADAWHGGCLALAEFSKQGLLLPARLPEIIPVVKRALVYDEPVGHGSIGAHIRDAACYVVWTFARAYDPDVFQPYVSEIAPSLVIVFCLDREINMRRAAAAAFQEHIGRQGTFPHGIEILTTADYYSVGVRIHSYLNISSAIAKYDEYRRPIISHLVERKIEHWDVAIRELTAKTLHSLTEFDSEFMVDNVLPHLLNNIRSIDANTRHGSIIAIGEIAHALHLKHGIILDKSTTEAIGDIVRELRSKHHFKGMSGELMKMACCQMINKCSLAQLQVEGSVVEDWQDLLSECLCHEVSNIRLAAASALPSLCTQYYMVNGVRDEDRCSSIIKQFILKLAATDETLRVGHALALGSLPKPMVTGSVDVIVNALMKCSKPTSETEKWVESRRFAIKALTSLFSTVGITENDPKKSCRAHVLDLLECMSEGLLDYTKDDRGDTGAWVRESSMTGLQTLLLTTSKEDPELLTEKVVRTSVQRITQQAVERIDRTRALAGTVFSSILHRVPEVPFIEDKAALLEIFPEQECSQEINWLSNTDTFPRFIQLLGLPGYKRPVLLGLIASVGGLSESLVKSASTSLFDYLKRLDEERLKDFCDVVISLFQEHVADDRVVLSMLSFLDRLMSSGMVGSVLADPKSDFALQVFNLTRASVGSSTDKFKLMGCIDIYCHLIQVKGDVRNKSLGRIQIIICHRFGWLRKLVASKFYEALMVYEDEVIPDPNDLETALSILSDTEWATIPIEEARTIRNKLSQILGIPAPKLVSNVTQ</sequence>
<dbReference type="InterPro" id="IPR033162">
    <property type="entry name" value="TBCD"/>
</dbReference>
<dbReference type="InterPro" id="IPR011989">
    <property type="entry name" value="ARM-like"/>
</dbReference>
<evidence type="ECO:0000313" key="7">
    <source>
        <dbReference type="EMBL" id="JAQ16659.1"/>
    </source>
</evidence>
<evidence type="ECO:0000256" key="3">
    <source>
        <dbReference type="ARBA" id="ARBA00023186"/>
    </source>
</evidence>
<dbReference type="GO" id="GO:0000226">
    <property type="term" value="P:microtubule cytoskeleton organization"/>
    <property type="evidence" value="ECO:0007669"/>
    <property type="project" value="TreeGrafter"/>
</dbReference>
<name>A0A146MB41_LYGHE</name>
<reference evidence="7" key="1">
    <citation type="journal article" date="2016" name="Gigascience">
        <title>De novo construction of an expanded transcriptome assembly for the western tarnished plant bug, Lygus hesperus.</title>
        <authorList>
            <person name="Tassone E.E."/>
            <person name="Geib S.M."/>
            <person name="Hall B."/>
            <person name="Fabrick J.A."/>
            <person name="Brent C.S."/>
            <person name="Hull J.J."/>
        </authorList>
    </citation>
    <scope>NUCLEOTIDE SEQUENCE</scope>
</reference>
<feature type="domain" description="Tubulin-folding cofactor D ARM repeats" evidence="6">
    <location>
        <begin position="281"/>
        <end position="522"/>
    </location>
</feature>
<dbReference type="InterPro" id="IPR058033">
    <property type="entry name" value="ARM_TBCD_2nd"/>
</dbReference>
<feature type="compositionally biased region" description="Acidic residues" evidence="4">
    <location>
        <begin position="332"/>
        <end position="346"/>
    </location>
</feature>
<dbReference type="GO" id="GO:0070830">
    <property type="term" value="P:bicellular tight junction assembly"/>
    <property type="evidence" value="ECO:0007669"/>
    <property type="project" value="TreeGrafter"/>
</dbReference>
<evidence type="ECO:0000259" key="5">
    <source>
        <dbReference type="Pfam" id="PF12612"/>
    </source>
</evidence>
<dbReference type="GO" id="GO:0016328">
    <property type="term" value="C:lateral plasma membrane"/>
    <property type="evidence" value="ECO:0007669"/>
    <property type="project" value="TreeGrafter"/>
</dbReference>
<dbReference type="AlphaFoldDB" id="A0A146MB41"/>
<protein>
    <recommendedName>
        <fullName evidence="2">Tubulin-specific chaperone D</fullName>
    </recommendedName>
</protein>
<feature type="region of interest" description="Disordered" evidence="4">
    <location>
        <begin position="323"/>
        <end position="346"/>
    </location>
</feature>
<dbReference type="PANTHER" id="PTHR12658">
    <property type="entry name" value="BETA-TUBULIN COFACTOR D"/>
    <property type="match status" value="1"/>
</dbReference>
<dbReference type="EMBL" id="GDHC01001970">
    <property type="protein sequence ID" value="JAQ16659.1"/>
    <property type="molecule type" value="Transcribed_RNA"/>
</dbReference>
<evidence type="ECO:0000256" key="4">
    <source>
        <dbReference type="SAM" id="MobiDB-lite"/>
    </source>
</evidence>
<accession>A0A146MB41</accession>
<keyword evidence="3" id="KW-0143">Chaperone</keyword>
<evidence type="ECO:0000256" key="1">
    <source>
        <dbReference type="ARBA" id="ARBA00006853"/>
    </source>
</evidence>
<dbReference type="InterPro" id="IPR022577">
    <property type="entry name" value="TBCD_C"/>
</dbReference>
<dbReference type="InterPro" id="IPR016024">
    <property type="entry name" value="ARM-type_fold"/>
</dbReference>
<dbReference type="Pfam" id="PF23579">
    <property type="entry name" value="ARM_TBCD"/>
    <property type="match status" value="1"/>
</dbReference>
<dbReference type="PANTHER" id="PTHR12658:SF0">
    <property type="entry name" value="TUBULIN-SPECIFIC CHAPERONE D"/>
    <property type="match status" value="1"/>
</dbReference>
<dbReference type="GO" id="GO:0048487">
    <property type="term" value="F:beta-tubulin binding"/>
    <property type="evidence" value="ECO:0007669"/>
    <property type="project" value="InterPro"/>
</dbReference>
<gene>
    <name evidence="7" type="primary">Tbcd</name>
    <name evidence="7" type="ORF">g.81670</name>
</gene>
<evidence type="ECO:0000259" key="6">
    <source>
        <dbReference type="Pfam" id="PF25767"/>
    </source>
</evidence>
<organism evidence="7">
    <name type="scientific">Lygus hesperus</name>
    <name type="common">Western plant bug</name>
    <dbReference type="NCBI Taxonomy" id="30085"/>
    <lineage>
        <taxon>Eukaryota</taxon>
        <taxon>Metazoa</taxon>
        <taxon>Ecdysozoa</taxon>
        <taxon>Arthropoda</taxon>
        <taxon>Hexapoda</taxon>
        <taxon>Insecta</taxon>
        <taxon>Pterygota</taxon>
        <taxon>Neoptera</taxon>
        <taxon>Paraneoptera</taxon>
        <taxon>Hemiptera</taxon>
        <taxon>Heteroptera</taxon>
        <taxon>Panheteroptera</taxon>
        <taxon>Cimicomorpha</taxon>
        <taxon>Miridae</taxon>
        <taxon>Mirini</taxon>
        <taxon>Lygus</taxon>
    </lineage>
</organism>